<dbReference type="EMBL" id="CATNWA010008615">
    <property type="protein sequence ID" value="CAI9556554.1"/>
    <property type="molecule type" value="Genomic_DNA"/>
</dbReference>
<organism evidence="1 2">
    <name type="scientific">Staurois parvus</name>
    <dbReference type="NCBI Taxonomy" id="386267"/>
    <lineage>
        <taxon>Eukaryota</taxon>
        <taxon>Metazoa</taxon>
        <taxon>Chordata</taxon>
        <taxon>Craniata</taxon>
        <taxon>Vertebrata</taxon>
        <taxon>Euteleostomi</taxon>
        <taxon>Amphibia</taxon>
        <taxon>Batrachia</taxon>
        <taxon>Anura</taxon>
        <taxon>Neobatrachia</taxon>
        <taxon>Ranoidea</taxon>
        <taxon>Ranidae</taxon>
        <taxon>Staurois</taxon>
    </lineage>
</organism>
<name>A0ABN9C936_9NEOB</name>
<feature type="non-terminal residue" evidence="1">
    <location>
        <position position="94"/>
    </location>
</feature>
<protein>
    <submittedName>
        <fullName evidence="1">Uncharacterized protein</fullName>
    </submittedName>
</protein>
<sequence>QVAPPLQSCTGVPAPPLQSFQSQVYWLLPFSLAIRCTDSSPSVLHKCTSSSPPVLHRCTGSSPSVLHRCTGSSPSVFHRCTGPSPSVLPGVPPP</sequence>
<dbReference type="Proteomes" id="UP001162483">
    <property type="component" value="Unassembled WGS sequence"/>
</dbReference>
<accession>A0ABN9C936</accession>
<feature type="non-terminal residue" evidence="1">
    <location>
        <position position="1"/>
    </location>
</feature>
<evidence type="ECO:0000313" key="1">
    <source>
        <dbReference type="EMBL" id="CAI9556554.1"/>
    </source>
</evidence>
<proteinExistence type="predicted"/>
<comment type="caution">
    <text evidence="1">The sequence shown here is derived from an EMBL/GenBank/DDBJ whole genome shotgun (WGS) entry which is preliminary data.</text>
</comment>
<gene>
    <name evidence="1" type="ORF">SPARVUS_LOCUS4562978</name>
</gene>
<reference evidence="1" key="1">
    <citation type="submission" date="2023-05" db="EMBL/GenBank/DDBJ databases">
        <authorList>
            <person name="Stuckert A."/>
        </authorList>
    </citation>
    <scope>NUCLEOTIDE SEQUENCE</scope>
</reference>
<keyword evidence="2" id="KW-1185">Reference proteome</keyword>
<evidence type="ECO:0000313" key="2">
    <source>
        <dbReference type="Proteomes" id="UP001162483"/>
    </source>
</evidence>